<keyword evidence="3" id="KW-1185">Reference proteome</keyword>
<name>A0ABR3A0S8_9AGAR</name>
<gene>
    <name evidence="2" type="ORF">AAF712_005454</name>
</gene>
<protein>
    <submittedName>
        <fullName evidence="2">Uncharacterized protein</fullName>
    </submittedName>
</protein>
<keyword evidence="1" id="KW-0812">Transmembrane</keyword>
<sequence length="119" mass="14103">MDIVYKLFTGTLSLEFSRPLLPVPIVFLVVYLLRHFKDIREEYRRHMANTRPWQYLRWVQTTGRAFKYFVIAQWSGRYNPVAQMAVPLYDLHLLSDLGQLLTAHHSRHASNLSYAHQKS</sequence>
<evidence type="ECO:0000313" key="3">
    <source>
        <dbReference type="Proteomes" id="UP001437256"/>
    </source>
</evidence>
<evidence type="ECO:0000256" key="1">
    <source>
        <dbReference type="SAM" id="Phobius"/>
    </source>
</evidence>
<keyword evidence="1" id="KW-0472">Membrane</keyword>
<comment type="caution">
    <text evidence="2">The sequence shown here is derived from an EMBL/GenBank/DDBJ whole genome shotgun (WGS) entry which is preliminary data.</text>
</comment>
<accession>A0ABR3A0S8</accession>
<dbReference type="EMBL" id="JBBXMP010000025">
    <property type="protein sequence ID" value="KAL0067466.1"/>
    <property type="molecule type" value="Genomic_DNA"/>
</dbReference>
<proteinExistence type="predicted"/>
<keyword evidence="1" id="KW-1133">Transmembrane helix</keyword>
<evidence type="ECO:0000313" key="2">
    <source>
        <dbReference type="EMBL" id="KAL0067466.1"/>
    </source>
</evidence>
<organism evidence="2 3">
    <name type="scientific">Marasmius tenuissimus</name>
    <dbReference type="NCBI Taxonomy" id="585030"/>
    <lineage>
        <taxon>Eukaryota</taxon>
        <taxon>Fungi</taxon>
        <taxon>Dikarya</taxon>
        <taxon>Basidiomycota</taxon>
        <taxon>Agaricomycotina</taxon>
        <taxon>Agaricomycetes</taxon>
        <taxon>Agaricomycetidae</taxon>
        <taxon>Agaricales</taxon>
        <taxon>Marasmiineae</taxon>
        <taxon>Marasmiaceae</taxon>
        <taxon>Marasmius</taxon>
    </lineage>
</organism>
<dbReference type="Proteomes" id="UP001437256">
    <property type="component" value="Unassembled WGS sequence"/>
</dbReference>
<feature type="transmembrane region" description="Helical" evidence="1">
    <location>
        <begin position="20"/>
        <end position="36"/>
    </location>
</feature>
<reference evidence="2 3" key="1">
    <citation type="submission" date="2024-05" db="EMBL/GenBank/DDBJ databases">
        <title>A draft genome resource for the thread blight pathogen Marasmius tenuissimus strain MS-2.</title>
        <authorList>
            <person name="Yulfo-Soto G.E."/>
            <person name="Baruah I.K."/>
            <person name="Amoako-Attah I."/>
            <person name="Bukari Y."/>
            <person name="Meinhardt L.W."/>
            <person name="Bailey B.A."/>
            <person name="Cohen S.P."/>
        </authorList>
    </citation>
    <scope>NUCLEOTIDE SEQUENCE [LARGE SCALE GENOMIC DNA]</scope>
    <source>
        <strain evidence="2 3">MS-2</strain>
    </source>
</reference>